<dbReference type="EMBL" id="WHLY01000002">
    <property type="protein sequence ID" value="MPR33300.1"/>
    <property type="molecule type" value="Genomic_DNA"/>
</dbReference>
<organism evidence="3 4">
    <name type="scientific">Salmonirosea aquatica</name>
    <dbReference type="NCBI Taxonomy" id="2654236"/>
    <lineage>
        <taxon>Bacteria</taxon>
        <taxon>Pseudomonadati</taxon>
        <taxon>Bacteroidota</taxon>
        <taxon>Cytophagia</taxon>
        <taxon>Cytophagales</taxon>
        <taxon>Spirosomataceae</taxon>
        <taxon>Salmonirosea</taxon>
    </lineage>
</organism>
<gene>
    <name evidence="3" type="ORF">GBK04_07985</name>
</gene>
<feature type="transmembrane region" description="Helical" evidence="2">
    <location>
        <begin position="178"/>
        <end position="196"/>
    </location>
</feature>
<evidence type="ECO:0000313" key="4">
    <source>
        <dbReference type="Proteomes" id="UP000479293"/>
    </source>
</evidence>
<keyword evidence="1" id="KW-0175">Coiled coil</keyword>
<feature type="transmembrane region" description="Helical" evidence="2">
    <location>
        <begin position="216"/>
        <end position="239"/>
    </location>
</feature>
<proteinExistence type="predicted"/>
<keyword evidence="2" id="KW-0812">Transmembrane</keyword>
<evidence type="ECO:0000256" key="2">
    <source>
        <dbReference type="SAM" id="Phobius"/>
    </source>
</evidence>
<reference evidence="3 4" key="1">
    <citation type="submission" date="2019-10" db="EMBL/GenBank/DDBJ databases">
        <title>Draft Genome Sequence of Cytophagaceae sp. SJW1-29.</title>
        <authorList>
            <person name="Choi A."/>
        </authorList>
    </citation>
    <scope>NUCLEOTIDE SEQUENCE [LARGE SCALE GENOMIC DNA]</scope>
    <source>
        <strain evidence="3 4">SJW1-29</strain>
    </source>
</reference>
<dbReference type="AlphaFoldDB" id="A0A7C9BDU8"/>
<accession>A0A7C9BDU8</accession>
<dbReference type="RefSeq" id="WP_152758435.1">
    <property type="nucleotide sequence ID" value="NZ_WHLY01000002.1"/>
</dbReference>
<feature type="coiled-coil region" evidence="1">
    <location>
        <begin position="484"/>
        <end position="518"/>
    </location>
</feature>
<dbReference type="Proteomes" id="UP000479293">
    <property type="component" value="Unassembled WGS sequence"/>
</dbReference>
<evidence type="ECO:0000256" key="1">
    <source>
        <dbReference type="SAM" id="Coils"/>
    </source>
</evidence>
<protein>
    <recommendedName>
        <fullName evidence="5">MotA/TolQ/ExbB proton channel domain-containing protein</fullName>
    </recommendedName>
</protein>
<keyword evidence="4" id="KW-1185">Reference proteome</keyword>
<evidence type="ECO:0000313" key="3">
    <source>
        <dbReference type="EMBL" id="MPR33300.1"/>
    </source>
</evidence>
<keyword evidence="2" id="KW-0472">Membrane</keyword>
<keyword evidence="2" id="KW-1133">Transmembrane helix</keyword>
<comment type="caution">
    <text evidence="3">The sequence shown here is derived from an EMBL/GenBank/DDBJ whole genome shotgun (WGS) entry which is preliminary data.</text>
</comment>
<sequence length="536" mass="60144">MKVEIFEIFLIGIIIVIQFTVFFRTRRQIGIFRTIIPEVKELSVSKVLVLSLDLDRLPPRIILESLDKYRGKVKGVPSIFLQVADADAPKDFQHEAIGREEFELESYQTLNALPKTQVNLIESQADPNPIFTNILFSINNYLIRNRGASSDFNLIRDIVVRNTDAVEEDINLSVSIPLYLGLMGTMLGIVIGLFNMPDMSMAVDAVANNGLLNEGISSLIGGVKIAMIASFTGLLLTIINSGGTFKGTRTLVEARKNEFYTFIQVELLPIINQGMAATFESLQRNLLKFNEEFTVNLTKMSGIFDANTRTIMAQKELLDAIDEMKVSEMSQYNVKVLQQLDGSIKEFEKFNLSLTHVNAFVTNAQRIVERTNELLKRTENFQTIADNLNGKLTQSQQLMEFLQSHFANLEQHKEFTANAVADVGHAISDSFKDLEVHILNSSEAVKQFTVDETESLRKALSSSHTSLNNLQHLTTLTQDVSQFRENAASQGERTRQRLDELNSKMTALLGLLAKAEEDRANQKLGARLKRIFVSGK</sequence>
<feature type="transmembrane region" description="Helical" evidence="2">
    <location>
        <begin position="6"/>
        <end position="23"/>
    </location>
</feature>
<evidence type="ECO:0008006" key="5">
    <source>
        <dbReference type="Google" id="ProtNLM"/>
    </source>
</evidence>
<name>A0A7C9BDU8_9BACT</name>